<reference evidence="13" key="1">
    <citation type="submission" date="2021-04" db="EMBL/GenBank/DDBJ databases">
        <title>A novel Synergistetes isolate from a pyrite-forming mixed culture.</title>
        <authorList>
            <person name="Bunk B."/>
            <person name="Sproer C."/>
            <person name="Spring S."/>
            <person name="Pester M."/>
        </authorList>
    </citation>
    <scope>NUCLEOTIDE SEQUENCE [LARGE SCALE GENOMIC DNA]</scope>
    <source>
        <strain evidence="13">J.5.4.2-T.3.5.2</strain>
    </source>
</reference>
<protein>
    <recommendedName>
        <fullName evidence="10">Autoinducer 2 import system permease protein LsrC</fullName>
    </recommendedName>
</protein>
<feature type="transmembrane region" description="Helical" evidence="11">
    <location>
        <begin position="299"/>
        <end position="316"/>
    </location>
</feature>
<evidence type="ECO:0000256" key="10">
    <source>
        <dbReference type="ARBA" id="ARBA00039382"/>
    </source>
</evidence>
<accession>A0A9Q7AG37</accession>
<evidence type="ECO:0000256" key="7">
    <source>
        <dbReference type="ARBA" id="ARBA00022989"/>
    </source>
</evidence>
<dbReference type="InterPro" id="IPR001851">
    <property type="entry name" value="ABC_transp_permease"/>
</dbReference>
<keyword evidence="8 11" id="KW-0472">Membrane</keyword>
<evidence type="ECO:0000256" key="2">
    <source>
        <dbReference type="ARBA" id="ARBA00011262"/>
    </source>
</evidence>
<gene>
    <name evidence="12" type="ORF">KAR29_00825</name>
</gene>
<dbReference type="GO" id="GO:0022857">
    <property type="term" value="F:transmembrane transporter activity"/>
    <property type="evidence" value="ECO:0007669"/>
    <property type="project" value="InterPro"/>
</dbReference>
<feature type="transmembrane region" description="Helical" evidence="11">
    <location>
        <begin position="101"/>
        <end position="124"/>
    </location>
</feature>
<dbReference type="KEGG" id="aram:KAR29_00825"/>
<keyword evidence="3" id="KW-0813">Transport</keyword>
<keyword evidence="13" id="KW-1185">Reference proteome</keyword>
<dbReference type="EMBL" id="CP072943">
    <property type="protein sequence ID" value="QTX32524.1"/>
    <property type="molecule type" value="Genomic_DNA"/>
</dbReference>
<name>A0A9Q7AG37_9BACT</name>
<evidence type="ECO:0000256" key="6">
    <source>
        <dbReference type="ARBA" id="ARBA00022692"/>
    </source>
</evidence>
<sequence length="350" mass="37340">MTPQGVPQKTFVPHIGRREYFTILLLGLEILLFALLSEHFLSWRNINTVLRNATDLAIVSIGMTLVMILCGIDLSVGSALGVVAILVGWMLGAQWNPWVTALAAVAAGALLGSVNGVLIALFNVPDIIATIGTSSILRAAVFMMLGGQWLTGIDPVFSVLTRGRLFGLPLSLFIVGAFFAVFWYLMTHRPFGRHVYAIGNNLQAAALAGIDARRIRIASYALVGALVGVASLFYVGRLGSVEITVGNDLALSAIAATVIGGTAVTGGRGSVVGTLAGVLFMAFMKNGIVLLGIPSLWERAVVGLLIIISVRIDLWLERREERRKREQLTAQRRLGRQAVPATVAGQEVTG</sequence>
<dbReference type="Proteomes" id="UP000671879">
    <property type="component" value="Chromosome"/>
</dbReference>
<feature type="transmembrane region" description="Helical" evidence="11">
    <location>
        <begin position="274"/>
        <end position="293"/>
    </location>
</feature>
<feature type="transmembrane region" description="Helical" evidence="11">
    <location>
        <begin position="249"/>
        <end position="267"/>
    </location>
</feature>
<keyword evidence="6 11" id="KW-0812">Transmembrane</keyword>
<dbReference type="RefSeq" id="WP_274373763.1">
    <property type="nucleotide sequence ID" value="NZ_CP072943.1"/>
</dbReference>
<feature type="transmembrane region" description="Helical" evidence="11">
    <location>
        <begin position="136"/>
        <end position="153"/>
    </location>
</feature>
<evidence type="ECO:0000256" key="9">
    <source>
        <dbReference type="ARBA" id="ARBA00025439"/>
    </source>
</evidence>
<keyword evidence="7 11" id="KW-1133">Transmembrane helix</keyword>
<dbReference type="PANTHER" id="PTHR32196:SF29">
    <property type="entry name" value="AUTOINDUCER 2 IMPORT SYSTEM PERMEASE PROTEIN LSRC"/>
    <property type="match status" value="1"/>
</dbReference>
<keyword evidence="4" id="KW-1003">Cell membrane</keyword>
<comment type="function">
    <text evidence="9">Part of the ABC transporter complex LsrABCD involved in autoinducer 2 (AI-2) import. Probably responsible for the translocation of the substrate across the membrane.</text>
</comment>
<evidence type="ECO:0000313" key="13">
    <source>
        <dbReference type="Proteomes" id="UP000671879"/>
    </source>
</evidence>
<keyword evidence="5" id="KW-0997">Cell inner membrane</keyword>
<evidence type="ECO:0000256" key="11">
    <source>
        <dbReference type="SAM" id="Phobius"/>
    </source>
</evidence>
<evidence type="ECO:0000256" key="8">
    <source>
        <dbReference type="ARBA" id="ARBA00023136"/>
    </source>
</evidence>
<dbReference type="CDD" id="cd06579">
    <property type="entry name" value="TM_PBP1_transp_AraH_like"/>
    <property type="match status" value="1"/>
</dbReference>
<dbReference type="Pfam" id="PF02653">
    <property type="entry name" value="BPD_transp_2"/>
    <property type="match status" value="1"/>
</dbReference>
<comment type="subcellular location">
    <subcellularLocation>
        <location evidence="1">Cell membrane</location>
        <topology evidence="1">Multi-pass membrane protein</topology>
    </subcellularLocation>
</comment>
<dbReference type="GO" id="GO:0005886">
    <property type="term" value="C:plasma membrane"/>
    <property type="evidence" value="ECO:0007669"/>
    <property type="project" value="UniProtKB-SubCell"/>
</dbReference>
<feature type="transmembrane region" description="Helical" evidence="11">
    <location>
        <begin position="20"/>
        <end position="36"/>
    </location>
</feature>
<evidence type="ECO:0000256" key="3">
    <source>
        <dbReference type="ARBA" id="ARBA00022448"/>
    </source>
</evidence>
<dbReference type="PANTHER" id="PTHR32196">
    <property type="entry name" value="ABC TRANSPORTER PERMEASE PROTEIN YPHD-RELATED-RELATED"/>
    <property type="match status" value="1"/>
</dbReference>
<comment type="subunit">
    <text evidence="2">The complex is composed of two ATP-binding proteins (LsrA), two transmembrane proteins (LsrC and LsrD) and a solute-binding protein (LsrB).</text>
</comment>
<organism evidence="12 13">
    <name type="scientific">Aminithiophilus ramosus</name>
    <dbReference type="NCBI Taxonomy" id="3029084"/>
    <lineage>
        <taxon>Bacteria</taxon>
        <taxon>Thermotogati</taxon>
        <taxon>Synergistota</taxon>
        <taxon>Synergistia</taxon>
        <taxon>Synergistales</taxon>
        <taxon>Aminithiophilaceae</taxon>
        <taxon>Aminithiophilus</taxon>
    </lineage>
</organism>
<feature type="transmembrane region" description="Helical" evidence="11">
    <location>
        <begin position="217"/>
        <end position="237"/>
    </location>
</feature>
<evidence type="ECO:0000256" key="4">
    <source>
        <dbReference type="ARBA" id="ARBA00022475"/>
    </source>
</evidence>
<dbReference type="AlphaFoldDB" id="A0A9Q7AG37"/>
<evidence type="ECO:0000256" key="1">
    <source>
        <dbReference type="ARBA" id="ARBA00004651"/>
    </source>
</evidence>
<evidence type="ECO:0000256" key="5">
    <source>
        <dbReference type="ARBA" id="ARBA00022519"/>
    </source>
</evidence>
<proteinExistence type="predicted"/>
<feature type="transmembrane region" description="Helical" evidence="11">
    <location>
        <begin position="56"/>
        <end position="89"/>
    </location>
</feature>
<feature type="transmembrane region" description="Helical" evidence="11">
    <location>
        <begin position="165"/>
        <end position="185"/>
    </location>
</feature>
<evidence type="ECO:0000313" key="12">
    <source>
        <dbReference type="EMBL" id="QTX32524.1"/>
    </source>
</evidence>